<name>A0A9W3BP98_BIOGL</name>
<dbReference type="InterPro" id="IPR027417">
    <property type="entry name" value="P-loop_NTPase"/>
</dbReference>
<dbReference type="PANTHER" id="PTHR10903:SF184">
    <property type="entry name" value="GTP-BINDING PROTEIN A"/>
    <property type="match status" value="1"/>
</dbReference>
<evidence type="ECO:0000313" key="5">
    <source>
        <dbReference type="Proteomes" id="UP001165740"/>
    </source>
</evidence>
<dbReference type="Proteomes" id="UP001165740">
    <property type="component" value="Chromosome 10"/>
</dbReference>
<dbReference type="FunFam" id="3.40.50.300:FF:000840">
    <property type="entry name" value="Immune-associated nucleotide-binding protein 9"/>
    <property type="match status" value="1"/>
</dbReference>
<feature type="domain" description="AIG1-type G" evidence="4">
    <location>
        <begin position="10"/>
        <end position="228"/>
    </location>
</feature>
<evidence type="ECO:0000256" key="2">
    <source>
        <dbReference type="ARBA" id="ARBA00022741"/>
    </source>
</evidence>
<dbReference type="InterPro" id="IPR045058">
    <property type="entry name" value="GIMA/IAN/Toc"/>
</dbReference>
<evidence type="ECO:0000256" key="1">
    <source>
        <dbReference type="ARBA" id="ARBA00008535"/>
    </source>
</evidence>
<dbReference type="InterPro" id="IPR006703">
    <property type="entry name" value="G_AIG1"/>
</dbReference>
<dbReference type="GeneID" id="106052982"/>
<accession>A0A9W3BP98</accession>
<protein>
    <submittedName>
        <fullName evidence="6">Uncharacterized protein LOC106052982</fullName>
    </submittedName>
</protein>
<reference evidence="6" key="1">
    <citation type="submission" date="2025-08" db="UniProtKB">
        <authorList>
            <consortium name="RefSeq"/>
        </authorList>
    </citation>
    <scope>IDENTIFICATION</scope>
</reference>
<keyword evidence="3" id="KW-0342">GTP-binding</keyword>
<keyword evidence="5" id="KW-1185">Reference proteome</keyword>
<dbReference type="PROSITE" id="PS51720">
    <property type="entry name" value="G_AIG1"/>
    <property type="match status" value="1"/>
</dbReference>
<organism evidence="5 6">
    <name type="scientific">Biomphalaria glabrata</name>
    <name type="common">Bloodfluke planorb</name>
    <name type="synonym">Freshwater snail</name>
    <dbReference type="NCBI Taxonomy" id="6526"/>
    <lineage>
        <taxon>Eukaryota</taxon>
        <taxon>Metazoa</taxon>
        <taxon>Spiralia</taxon>
        <taxon>Lophotrochozoa</taxon>
        <taxon>Mollusca</taxon>
        <taxon>Gastropoda</taxon>
        <taxon>Heterobranchia</taxon>
        <taxon>Euthyneura</taxon>
        <taxon>Panpulmonata</taxon>
        <taxon>Hygrophila</taxon>
        <taxon>Lymnaeoidea</taxon>
        <taxon>Planorbidae</taxon>
        <taxon>Biomphalaria</taxon>
    </lineage>
</organism>
<dbReference type="PANTHER" id="PTHR10903">
    <property type="entry name" value="GTPASE, IMAP FAMILY MEMBER-RELATED"/>
    <property type="match status" value="1"/>
</dbReference>
<dbReference type="GO" id="GO:0005525">
    <property type="term" value="F:GTP binding"/>
    <property type="evidence" value="ECO:0007669"/>
    <property type="project" value="UniProtKB-KW"/>
</dbReference>
<evidence type="ECO:0000259" key="4">
    <source>
        <dbReference type="PROSITE" id="PS51720"/>
    </source>
</evidence>
<gene>
    <name evidence="6" type="primary">LOC106052982</name>
</gene>
<dbReference type="SUPFAM" id="SSF52540">
    <property type="entry name" value="P-loop containing nucleoside triphosphate hydrolases"/>
    <property type="match status" value="1"/>
</dbReference>
<sequence>MAERKEDFDIALYNIILLGKTGNGKSATGNTILGNDLFHSKASTASCTKCCTLECAQFLHQDGAVLVRVVDTPGLIDTVDSQADILCRICEAMSLCPEGFNALVIVLRFASRWTKDELEALRILKRTFGPELMKYCIIIMTHGMNFDTEYENKPDNLTFMEWCKEQTNPPELFQLFQECDYRIVLFYNKGKYEKEKKESVAKFWELIEKRQGRYTNLHFSKCVEEREKLILELKLPQLKPKIQEKISLLKGELLKAMESDQVRNVLPFKKRAKQLIEELKKENRGNSLDDFTDTLENVILEVDEIQNIDAAERNRYFKLVDKYLRKKSYLEGFEFPKTVWRCIVEFFHMVTNPSYYIDKQVVYIAIKTHVAALEKQIKDIKDKLKKSLSQRRLPYKEVTEVGLSHQLEDKGMFENVSF</sequence>
<evidence type="ECO:0000256" key="3">
    <source>
        <dbReference type="ARBA" id="ARBA00023134"/>
    </source>
</evidence>
<evidence type="ECO:0000313" key="6">
    <source>
        <dbReference type="RefSeq" id="XP_055901243.1"/>
    </source>
</evidence>
<comment type="similarity">
    <text evidence="1">Belongs to the TRAFAC class TrmE-Era-EngA-EngB-Septin-like GTPase superfamily. AIG1/Toc34/Toc159-like paraseptin GTPase family. IAN subfamily.</text>
</comment>
<keyword evidence="2" id="KW-0547">Nucleotide-binding</keyword>
<proteinExistence type="inferred from homology"/>
<dbReference type="AlphaFoldDB" id="A0A9W3BP98"/>
<dbReference type="OrthoDB" id="431287at2759"/>
<dbReference type="Pfam" id="PF04548">
    <property type="entry name" value="AIG1"/>
    <property type="match status" value="1"/>
</dbReference>
<dbReference type="RefSeq" id="XP_055901243.1">
    <property type="nucleotide sequence ID" value="XM_056045268.1"/>
</dbReference>
<dbReference type="Gene3D" id="3.40.50.300">
    <property type="entry name" value="P-loop containing nucleotide triphosphate hydrolases"/>
    <property type="match status" value="1"/>
</dbReference>